<dbReference type="EMBL" id="KV722650">
    <property type="protein sequence ID" value="OCH84647.1"/>
    <property type="molecule type" value="Genomic_DNA"/>
</dbReference>
<evidence type="ECO:0000256" key="1">
    <source>
        <dbReference type="SAM" id="MobiDB-lite"/>
    </source>
</evidence>
<dbReference type="Proteomes" id="UP000250043">
    <property type="component" value="Unassembled WGS sequence"/>
</dbReference>
<evidence type="ECO:0000313" key="3">
    <source>
        <dbReference type="Proteomes" id="UP000250043"/>
    </source>
</evidence>
<sequence>MSKPARRVVHMRVPSPPVRRRSVSTGPASSRPRVPSKAPQDSDSTDQSDEESSLTSFSDGSDDNDGDTPQHTDENVMKIAKPAGEVGCPNRGGYKLEDVIQWNTSWMRIFKSLINRLVDEHLDAMRSFMGQSDKQLHMVHDEAVKFLPDLGTYDQEWPVTDAVKLRLKYTSAKARQHAQDAVSMATKKTRVQRK</sequence>
<dbReference type="OrthoDB" id="2804180at2759"/>
<gene>
    <name evidence="2" type="ORF">OBBRIDRAFT_839551</name>
</gene>
<keyword evidence="3" id="KW-1185">Reference proteome</keyword>
<accession>A0A8E2AMG2</accession>
<feature type="region of interest" description="Disordered" evidence="1">
    <location>
        <begin position="1"/>
        <end position="72"/>
    </location>
</feature>
<organism evidence="2 3">
    <name type="scientific">Obba rivulosa</name>
    <dbReference type="NCBI Taxonomy" id="1052685"/>
    <lineage>
        <taxon>Eukaryota</taxon>
        <taxon>Fungi</taxon>
        <taxon>Dikarya</taxon>
        <taxon>Basidiomycota</taxon>
        <taxon>Agaricomycotina</taxon>
        <taxon>Agaricomycetes</taxon>
        <taxon>Polyporales</taxon>
        <taxon>Gelatoporiaceae</taxon>
        <taxon>Obba</taxon>
    </lineage>
</organism>
<feature type="compositionally biased region" description="Acidic residues" evidence="1">
    <location>
        <begin position="43"/>
        <end position="52"/>
    </location>
</feature>
<reference evidence="2 3" key="1">
    <citation type="submission" date="2016-07" db="EMBL/GenBank/DDBJ databases">
        <title>Draft genome of the white-rot fungus Obba rivulosa 3A-2.</title>
        <authorList>
            <consortium name="DOE Joint Genome Institute"/>
            <person name="Miettinen O."/>
            <person name="Riley R."/>
            <person name="Acob R."/>
            <person name="Barry K."/>
            <person name="Cullen D."/>
            <person name="De Vries R."/>
            <person name="Hainaut M."/>
            <person name="Hatakka A."/>
            <person name="Henrissat B."/>
            <person name="Hilden K."/>
            <person name="Kuo R."/>
            <person name="Labutti K."/>
            <person name="Lipzen A."/>
            <person name="Makela M.R."/>
            <person name="Sandor L."/>
            <person name="Spatafora J.W."/>
            <person name="Grigoriev I.V."/>
            <person name="Hibbett D.S."/>
        </authorList>
    </citation>
    <scope>NUCLEOTIDE SEQUENCE [LARGE SCALE GENOMIC DNA]</scope>
    <source>
        <strain evidence="2 3">3A-2</strain>
    </source>
</reference>
<feature type="compositionally biased region" description="Basic residues" evidence="1">
    <location>
        <begin position="1"/>
        <end position="10"/>
    </location>
</feature>
<protein>
    <submittedName>
        <fullName evidence="2">Uncharacterized protein</fullName>
    </submittedName>
</protein>
<proteinExistence type="predicted"/>
<name>A0A8E2AMG2_9APHY</name>
<evidence type="ECO:0000313" key="2">
    <source>
        <dbReference type="EMBL" id="OCH84647.1"/>
    </source>
</evidence>
<dbReference type="AlphaFoldDB" id="A0A8E2AMG2"/>